<evidence type="ECO:0000313" key="2">
    <source>
        <dbReference type="Proteomes" id="UP000197156"/>
    </source>
</evidence>
<organism evidence="1 2">
    <name type="scientific">Thermococcus celer Vu 13 = JCM 8558</name>
    <dbReference type="NCBI Taxonomy" id="1293037"/>
    <lineage>
        <taxon>Archaea</taxon>
        <taxon>Methanobacteriati</taxon>
        <taxon>Methanobacteriota</taxon>
        <taxon>Thermococci</taxon>
        <taxon>Thermococcales</taxon>
        <taxon>Thermococcaceae</taxon>
        <taxon>Thermococcus</taxon>
    </lineage>
</organism>
<reference evidence="1 2" key="1">
    <citation type="submission" date="2016-03" db="EMBL/GenBank/DDBJ databases">
        <title>Complete genome sequence of Thermococcus celer.</title>
        <authorList>
            <person name="Oger P.M."/>
        </authorList>
    </citation>
    <scope>NUCLEOTIDE SEQUENCE [LARGE SCALE GENOMIC DNA]</scope>
    <source>
        <strain evidence="1 2">Vu 13</strain>
    </source>
</reference>
<dbReference type="RefSeq" id="WP_088863304.1">
    <property type="nucleotide sequence ID" value="NZ_CP014854.1"/>
</dbReference>
<protein>
    <recommendedName>
        <fullName evidence="3">GH16 domain-containing protein</fullName>
    </recommendedName>
</protein>
<sequence>MGTLRLVRDAVVVVTLLLILTGLSNAAGGTLSGNVLHVWSHDMGSSYTEIHNVNRGIKKDTYAIEQTVLAKNYSGSAGVTLLEVQVTDGGRTRWYSVYWYGGNSVDVFGKTVNLDMSVPHTYRIEVTRNNVKFYIDGGLVKTIKKRHITKIQQVNAGRWDEGSTYDLYIDDVREYWNGDVIAQENFDDGSDDFYTSDVSRGSGNSDEEIIQSEGVPEFPFLEPVIDEVMKALNL</sequence>
<dbReference type="KEGG" id="tce:A3L02_07285"/>
<dbReference type="AlphaFoldDB" id="A0A218P374"/>
<evidence type="ECO:0000313" key="1">
    <source>
        <dbReference type="EMBL" id="ASI99371.1"/>
    </source>
</evidence>
<dbReference type="SUPFAM" id="SSF49899">
    <property type="entry name" value="Concanavalin A-like lectins/glucanases"/>
    <property type="match status" value="1"/>
</dbReference>
<gene>
    <name evidence="1" type="ORF">A3L02_07285</name>
</gene>
<dbReference type="OrthoDB" id="102364at2157"/>
<dbReference type="GeneID" id="33324552"/>
<dbReference type="Gene3D" id="2.60.120.200">
    <property type="match status" value="1"/>
</dbReference>
<keyword evidence="2" id="KW-1185">Reference proteome</keyword>
<evidence type="ECO:0008006" key="3">
    <source>
        <dbReference type="Google" id="ProtNLM"/>
    </source>
</evidence>
<dbReference type="EMBL" id="CP014854">
    <property type="protein sequence ID" value="ASI99371.1"/>
    <property type="molecule type" value="Genomic_DNA"/>
</dbReference>
<dbReference type="InterPro" id="IPR013320">
    <property type="entry name" value="ConA-like_dom_sf"/>
</dbReference>
<name>A0A218P374_THECE</name>
<proteinExistence type="predicted"/>
<accession>A0A218P374</accession>
<dbReference type="Proteomes" id="UP000197156">
    <property type="component" value="Chromosome"/>
</dbReference>